<dbReference type="InterPro" id="IPR023393">
    <property type="entry name" value="START-like_dom_sf"/>
</dbReference>
<dbReference type="EMBL" id="KB445550">
    <property type="protein sequence ID" value="EMD00880.1"/>
    <property type="molecule type" value="Genomic_DNA"/>
</dbReference>
<dbReference type="AlphaFoldDB" id="M2NMX0"/>
<evidence type="ECO:0000313" key="1">
    <source>
        <dbReference type="EMBL" id="EMD00880.1"/>
    </source>
</evidence>
<name>M2NMX0_BAUPA</name>
<keyword evidence="2" id="KW-1185">Reference proteome</keyword>
<sequence>MPSFNSTAVHTESIIDAAPERVRAVLLDFDKLSTWSNRQKLLISVQTQRAGTEDVIPGVEAQIGDAAVIHSAQAGHARAEVFVNTPEKFGYSGTFGGCTAHHWWEILAQGPDRTLLRHCESYDGGVAILFWWPSPVRWFVQNLFSGFDADLKDAVEKAPRKGND</sequence>
<dbReference type="SUPFAM" id="SSF55961">
    <property type="entry name" value="Bet v1-like"/>
    <property type="match status" value="1"/>
</dbReference>
<organism evidence="1 2">
    <name type="scientific">Baudoinia panamericana (strain UAMH 10762)</name>
    <name type="common">Angels' share fungus</name>
    <name type="synonym">Baudoinia compniacensis (strain UAMH 10762)</name>
    <dbReference type="NCBI Taxonomy" id="717646"/>
    <lineage>
        <taxon>Eukaryota</taxon>
        <taxon>Fungi</taxon>
        <taxon>Dikarya</taxon>
        <taxon>Ascomycota</taxon>
        <taxon>Pezizomycotina</taxon>
        <taxon>Dothideomycetes</taxon>
        <taxon>Dothideomycetidae</taxon>
        <taxon>Mycosphaerellales</taxon>
        <taxon>Teratosphaeriaceae</taxon>
        <taxon>Baudoinia</taxon>
    </lineage>
</organism>
<proteinExistence type="predicted"/>
<protein>
    <recommendedName>
        <fullName evidence="3">SRPBCC family protein</fullName>
    </recommendedName>
</protein>
<evidence type="ECO:0000313" key="2">
    <source>
        <dbReference type="Proteomes" id="UP000011761"/>
    </source>
</evidence>
<dbReference type="KEGG" id="bcom:BAUCODRAFT_29267"/>
<dbReference type="HOGENOM" id="CLU_1618694_0_0_1"/>
<dbReference type="PANTHER" id="PTHR36166">
    <property type="entry name" value="CHROMOSOME 9, WHOLE GENOME SHOTGUN SEQUENCE"/>
    <property type="match status" value="1"/>
</dbReference>
<dbReference type="OrthoDB" id="509124at2759"/>
<dbReference type="Gene3D" id="3.30.530.20">
    <property type="match status" value="1"/>
</dbReference>
<dbReference type="RefSeq" id="XP_007672064.1">
    <property type="nucleotide sequence ID" value="XM_007673874.1"/>
</dbReference>
<reference evidence="1 2" key="1">
    <citation type="journal article" date="2012" name="PLoS Pathog.">
        <title>Diverse lifestyles and strategies of plant pathogenesis encoded in the genomes of eighteen Dothideomycetes fungi.</title>
        <authorList>
            <person name="Ohm R.A."/>
            <person name="Feau N."/>
            <person name="Henrissat B."/>
            <person name="Schoch C.L."/>
            <person name="Horwitz B.A."/>
            <person name="Barry K.W."/>
            <person name="Condon B.J."/>
            <person name="Copeland A.C."/>
            <person name="Dhillon B."/>
            <person name="Glaser F."/>
            <person name="Hesse C.N."/>
            <person name="Kosti I."/>
            <person name="LaButti K."/>
            <person name="Lindquist E.A."/>
            <person name="Lucas S."/>
            <person name="Salamov A.A."/>
            <person name="Bradshaw R.E."/>
            <person name="Ciuffetti L."/>
            <person name="Hamelin R.C."/>
            <person name="Kema G.H.J."/>
            <person name="Lawrence C."/>
            <person name="Scott J.A."/>
            <person name="Spatafora J.W."/>
            <person name="Turgeon B.G."/>
            <person name="de Wit P.J.G.M."/>
            <person name="Zhong S."/>
            <person name="Goodwin S.B."/>
            <person name="Grigoriev I.V."/>
        </authorList>
    </citation>
    <scope>NUCLEOTIDE SEQUENCE [LARGE SCALE GENOMIC DNA]</scope>
    <source>
        <strain evidence="1 2">UAMH 10762</strain>
    </source>
</reference>
<evidence type="ECO:0008006" key="3">
    <source>
        <dbReference type="Google" id="ProtNLM"/>
    </source>
</evidence>
<dbReference type="Proteomes" id="UP000011761">
    <property type="component" value="Unassembled WGS sequence"/>
</dbReference>
<gene>
    <name evidence="1" type="ORF">BAUCODRAFT_29267</name>
</gene>
<dbReference type="PANTHER" id="PTHR36166:SF1">
    <property type="entry name" value="SRPBCC DOMAIN-CONTAINING PROTEIN"/>
    <property type="match status" value="1"/>
</dbReference>
<accession>M2NMX0</accession>
<dbReference type="GeneID" id="19110895"/>